<comment type="catalytic activity">
    <reaction evidence="10">
        <text>UDP-2-N,3-O-bis[(3R)-3-hydroxytetradecanoyl]-alpha-D-glucosamine + H2O = 2-N,3-O-bis[(3R)-3-hydroxytetradecanoyl]-alpha-D-glucosaminyl 1-phosphate + UMP + 2 H(+)</text>
        <dbReference type="Rhea" id="RHEA:25213"/>
        <dbReference type="ChEBI" id="CHEBI:15377"/>
        <dbReference type="ChEBI" id="CHEBI:15378"/>
        <dbReference type="ChEBI" id="CHEBI:57865"/>
        <dbReference type="ChEBI" id="CHEBI:57957"/>
        <dbReference type="ChEBI" id="CHEBI:78847"/>
        <dbReference type="EC" id="3.6.1.54"/>
    </reaction>
</comment>
<dbReference type="NCBIfam" id="NF003743">
    <property type="entry name" value="PRK05340.1"/>
    <property type="match status" value="1"/>
</dbReference>
<dbReference type="SUPFAM" id="SSF56300">
    <property type="entry name" value="Metallo-dependent phosphatases"/>
    <property type="match status" value="1"/>
</dbReference>
<dbReference type="Pfam" id="PF00149">
    <property type="entry name" value="Metallophos"/>
    <property type="match status" value="1"/>
</dbReference>
<evidence type="ECO:0000256" key="1">
    <source>
        <dbReference type="ARBA" id="ARBA00022475"/>
    </source>
</evidence>
<feature type="binding site" evidence="10">
    <location>
        <position position="42"/>
    </location>
    <ligand>
        <name>Mn(2+)</name>
        <dbReference type="ChEBI" id="CHEBI:29035"/>
        <label>1</label>
    </ligand>
</feature>
<accession>A0A2S7UWF9</accession>
<evidence type="ECO:0000256" key="4">
    <source>
        <dbReference type="ARBA" id="ARBA00022556"/>
    </source>
</evidence>
<dbReference type="GO" id="GO:0019897">
    <property type="term" value="C:extrinsic component of plasma membrane"/>
    <property type="evidence" value="ECO:0007669"/>
    <property type="project" value="UniProtKB-UniRule"/>
</dbReference>
<comment type="cofactor">
    <cofactor evidence="10">
        <name>Mn(2+)</name>
        <dbReference type="ChEBI" id="CHEBI:29035"/>
    </cofactor>
    <text evidence="10">Binds 2 Mn(2+) ions per subunit in a binuclear metal center.</text>
</comment>
<dbReference type="GO" id="GO:0008758">
    <property type="term" value="F:UDP-2,3-diacylglucosamine hydrolase activity"/>
    <property type="evidence" value="ECO:0007669"/>
    <property type="project" value="UniProtKB-UniRule"/>
</dbReference>
<comment type="similarity">
    <text evidence="10">Belongs to the LpxH family.</text>
</comment>
<evidence type="ECO:0000256" key="8">
    <source>
        <dbReference type="ARBA" id="ARBA00023136"/>
    </source>
</evidence>
<dbReference type="InterPro" id="IPR004843">
    <property type="entry name" value="Calcineurin-like_PHP"/>
</dbReference>
<sequence>MPSILVIADLHLNPDRPDITQCFLDFLQAEANQHSSLYILGDLFESWIGDDDINQFSTLIADSISKFSQHTPVFFIHGNRDFLLGKKYAKRCGMTLLPESFITTEFNKTILFMHGDQLCIDDVDYQVFRRKSRSWWWQTLMLSLPLFLRKKKAAKYRNISKKSQMDKPESIMDVAEREVQRVMSNSRCDWLIHGHTHRPNIHSRPQNKQRIVVGDWYTQGSVLVLSDEGPELKALPFNR</sequence>
<dbReference type="EMBL" id="MSCH01000003">
    <property type="protein sequence ID" value="PQJ53611.1"/>
    <property type="molecule type" value="Genomic_DNA"/>
</dbReference>
<keyword evidence="6 10" id="KW-0378">Hydrolase</keyword>
<organism evidence="12 13">
    <name type="scientific">Psychrosphaera saromensis</name>
    <dbReference type="NCBI Taxonomy" id="716813"/>
    <lineage>
        <taxon>Bacteria</taxon>
        <taxon>Pseudomonadati</taxon>
        <taxon>Pseudomonadota</taxon>
        <taxon>Gammaproteobacteria</taxon>
        <taxon>Alteromonadales</taxon>
        <taxon>Pseudoalteromonadaceae</taxon>
        <taxon>Psychrosphaera</taxon>
    </lineage>
</organism>
<dbReference type="EC" id="3.6.1.54" evidence="10"/>
<dbReference type="InterPro" id="IPR043461">
    <property type="entry name" value="LpxH-like"/>
</dbReference>
<dbReference type="OrthoDB" id="9783283at2"/>
<feature type="binding site" evidence="10">
    <location>
        <position position="195"/>
    </location>
    <ligand>
        <name>Mn(2+)</name>
        <dbReference type="ChEBI" id="CHEBI:29035"/>
        <label>2</label>
    </ligand>
</feature>
<evidence type="ECO:0000313" key="12">
    <source>
        <dbReference type="EMBL" id="PQJ53611.1"/>
    </source>
</evidence>
<feature type="binding site" evidence="10">
    <location>
        <position position="195"/>
    </location>
    <ligand>
        <name>substrate</name>
    </ligand>
</feature>
<dbReference type="HAMAP" id="MF_00575">
    <property type="entry name" value="LpxH"/>
    <property type="match status" value="1"/>
</dbReference>
<evidence type="ECO:0000256" key="6">
    <source>
        <dbReference type="ARBA" id="ARBA00022801"/>
    </source>
</evidence>
<dbReference type="InterPro" id="IPR029052">
    <property type="entry name" value="Metallo-depent_PP-like"/>
</dbReference>
<proteinExistence type="inferred from homology"/>
<feature type="binding site" evidence="10">
    <location>
        <position position="164"/>
    </location>
    <ligand>
        <name>substrate</name>
    </ligand>
</feature>
<name>A0A2S7UWF9_9GAMM</name>
<dbReference type="UniPathway" id="UPA00359">
    <property type="reaction ID" value="UER00480"/>
</dbReference>
<dbReference type="PANTHER" id="PTHR34990">
    <property type="entry name" value="UDP-2,3-DIACYLGLUCOSAMINE HYDROLASE-RELATED"/>
    <property type="match status" value="1"/>
</dbReference>
<evidence type="ECO:0000256" key="2">
    <source>
        <dbReference type="ARBA" id="ARBA00022516"/>
    </source>
</evidence>
<feature type="binding site" evidence="10">
    <location>
        <begin position="79"/>
        <end position="80"/>
    </location>
    <ligand>
        <name>substrate</name>
    </ligand>
</feature>
<feature type="binding site" evidence="10">
    <location>
        <position position="122"/>
    </location>
    <ligand>
        <name>substrate</name>
    </ligand>
</feature>
<evidence type="ECO:0000313" key="13">
    <source>
        <dbReference type="Proteomes" id="UP000239007"/>
    </source>
</evidence>
<evidence type="ECO:0000256" key="5">
    <source>
        <dbReference type="ARBA" id="ARBA00022723"/>
    </source>
</evidence>
<keyword evidence="8 10" id="KW-0472">Membrane</keyword>
<comment type="subcellular location">
    <subcellularLocation>
        <location evidence="10">Cell inner membrane</location>
        <topology evidence="10">Peripheral membrane protein</topology>
        <orientation evidence="10">Cytoplasmic side</orientation>
    </subcellularLocation>
</comment>
<dbReference type="GO" id="GO:0005737">
    <property type="term" value="C:cytoplasm"/>
    <property type="evidence" value="ECO:0007669"/>
    <property type="project" value="InterPro"/>
</dbReference>
<feature type="binding site" evidence="10">
    <location>
        <position position="114"/>
    </location>
    <ligand>
        <name>Mn(2+)</name>
        <dbReference type="ChEBI" id="CHEBI:29035"/>
        <label>2</label>
    </ligand>
</feature>
<keyword evidence="9 10" id="KW-0464">Manganese</keyword>
<dbReference type="AlphaFoldDB" id="A0A2S7UWF9"/>
<feature type="binding site" evidence="10">
    <location>
        <position position="160"/>
    </location>
    <ligand>
        <name>substrate</name>
    </ligand>
</feature>
<feature type="binding site" evidence="10">
    <location>
        <position position="9"/>
    </location>
    <ligand>
        <name>Mn(2+)</name>
        <dbReference type="ChEBI" id="CHEBI:29035"/>
        <label>1</label>
    </ligand>
</feature>
<dbReference type="NCBIfam" id="TIGR01854">
    <property type="entry name" value="lipid_A_lpxH"/>
    <property type="match status" value="1"/>
</dbReference>
<gene>
    <name evidence="10" type="primary">lpxH</name>
    <name evidence="12" type="ORF">BTO11_07990</name>
</gene>
<feature type="domain" description="Calcineurin-like phosphoesterase" evidence="11">
    <location>
        <begin position="3"/>
        <end position="199"/>
    </location>
</feature>
<keyword evidence="1 10" id="KW-1003">Cell membrane</keyword>
<comment type="function">
    <text evidence="10">Hydrolyzes the pyrophosphate bond of UDP-2,3-diacylglucosamine to yield 2,3-diacylglucosamine 1-phosphate (lipid X) and UMP by catalyzing the attack of water at the alpha-P atom. Involved in the biosynthesis of lipid A, a phosphorylated glycolipid that anchors the lipopolysaccharide to the outer membrane of the cell.</text>
</comment>
<evidence type="ECO:0000256" key="10">
    <source>
        <dbReference type="HAMAP-Rule" id="MF_00575"/>
    </source>
</evidence>
<comment type="caution">
    <text evidence="12">The sequence shown here is derived from an EMBL/GenBank/DDBJ whole genome shotgun (WGS) entry which is preliminary data.</text>
</comment>
<protein>
    <recommendedName>
        <fullName evidence="10">UDP-2,3-diacylglucosamine hydrolase</fullName>
        <ecNumber evidence="10">3.6.1.54</ecNumber>
    </recommendedName>
    <alternativeName>
        <fullName evidence="10">UDP-2,3-diacylglucosamine diphosphatase</fullName>
    </alternativeName>
</protein>
<dbReference type="CDD" id="cd07398">
    <property type="entry name" value="MPP_YbbF-LpxH"/>
    <property type="match status" value="1"/>
</dbReference>
<keyword evidence="4 10" id="KW-0441">Lipid A biosynthesis</keyword>
<feature type="binding site" evidence="10">
    <location>
        <position position="79"/>
    </location>
    <ligand>
        <name>Mn(2+)</name>
        <dbReference type="ChEBI" id="CHEBI:29035"/>
        <label>2</label>
    </ligand>
</feature>
<dbReference type="GO" id="GO:0009245">
    <property type="term" value="P:lipid A biosynthetic process"/>
    <property type="evidence" value="ECO:0007669"/>
    <property type="project" value="UniProtKB-UniRule"/>
</dbReference>
<dbReference type="InterPro" id="IPR010138">
    <property type="entry name" value="UDP-diacylglucosamine_Hdrlase"/>
</dbReference>
<feature type="binding site" evidence="10">
    <location>
        <position position="11"/>
    </location>
    <ligand>
        <name>Mn(2+)</name>
        <dbReference type="ChEBI" id="CHEBI:29035"/>
        <label>1</label>
    </ligand>
</feature>
<evidence type="ECO:0000256" key="7">
    <source>
        <dbReference type="ARBA" id="ARBA00023098"/>
    </source>
</evidence>
<feature type="binding site" evidence="10">
    <location>
        <position position="197"/>
    </location>
    <ligand>
        <name>Mn(2+)</name>
        <dbReference type="ChEBI" id="CHEBI:29035"/>
        <label>1</label>
    </ligand>
</feature>
<dbReference type="Proteomes" id="UP000239007">
    <property type="component" value="Unassembled WGS sequence"/>
</dbReference>
<dbReference type="PANTHER" id="PTHR34990:SF1">
    <property type="entry name" value="UDP-2,3-DIACYLGLUCOSAMINE HYDROLASE"/>
    <property type="match status" value="1"/>
</dbReference>
<evidence type="ECO:0000256" key="9">
    <source>
        <dbReference type="ARBA" id="ARBA00023211"/>
    </source>
</evidence>
<reference evidence="12 13" key="1">
    <citation type="submission" date="2016-12" db="EMBL/GenBank/DDBJ databases">
        <title>Diversity of luminous bacteria.</title>
        <authorList>
            <person name="Yoshizawa S."/>
            <person name="Kogure K."/>
        </authorList>
    </citation>
    <scope>NUCLEOTIDE SEQUENCE [LARGE SCALE GENOMIC DNA]</scope>
    <source>
        <strain evidence="12 13">SA4-48</strain>
    </source>
</reference>
<feature type="binding site" evidence="10">
    <location>
        <position position="167"/>
    </location>
    <ligand>
        <name>substrate</name>
    </ligand>
</feature>
<comment type="pathway">
    <text evidence="10">Glycolipid biosynthesis; lipid IV(A) biosynthesis; lipid IV(A) from (3R)-3-hydroxytetradecanoyl-[acyl-carrier-protein] and UDP-N-acetyl-alpha-D-glucosamine: step 4/6.</text>
</comment>
<dbReference type="RefSeq" id="WP_105052099.1">
    <property type="nucleotide sequence ID" value="NZ_BMYG01000002.1"/>
</dbReference>
<dbReference type="Gene3D" id="3.60.21.10">
    <property type="match status" value="1"/>
</dbReference>
<evidence type="ECO:0000259" key="11">
    <source>
        <dbReference type="Pfam" id="PF00149"/>
    </source>
</evidence>
<keyword evidence="3 10" id="KW-0997">Cell inner membrane</keyword>
<keyword evidence="5 10" id="KW-0479">Metal-binding</keyword>
<keyword evidence="13" id="KW-1185">Reference proteome</keyword>
<keyword evidence="7 10" id="KW-0443">Lipid metabolism</keyword>
<keyword evidence="2 10" id="KW-0444">Lipid biosynthesis</keyword>
<dbReference type="GO" id="GO:0030145">
    <property type="term" value="F:manganese ion binding"/>
    <property type="evidence" value="ECO:0007669"/>
    <property type="project" value="UniProtKB-UniRule"/>
</dbReference>
<feature type="binding site" evidence="10">
    <location>
        <position position="42"/>
    </location>
    <ligand>
        <name>Mn(2+)</name>
        <dbReference type="ChEBI" id="CHEBI:29035"/>
        <label>2</label>
    </ligand>
</feature>
<evidence type="ECO:0000256" key="3">
    <source>
        <dbReference type="ARBA" id="ARBA00022519"/>
    </source>
</evidence>